<dbReference type="EMBL" id="FOSN01000001">
    <property type="protein sequence ID" value="SFK04530.1"/>
    <property type="molecule type" value="Genomic_DNA"/>
</dbReference>
<keyword evidence="3" id="KW-1185">Reference proteome</keyword>
<reference evidence="2 3" key="1">
    <citation type="submission" date="2016-10" db="EMBL/GenBank/DDBJ databases">
        <authorList>
            <person name="de Groot N.N."/>
        </authorList>
    </citation>
    <scope>NUCLEOTIDE SEQUENCE [LARGE SCALE GENOMIC DNA]</scope>
    <source>
        <strain evidence="2 3">NE2</strain>
    </source>
</reference>
<dbReference type="STRING" id="1612308.SAMN05444581_101470"/>
<sequence length="134" mass="15764">MNERLQKARRLHAVQSEIDRLADWRLIEIARERALLDERRRTLVAFLDAESAFAAPFAVTMMQRLHRLEERRATLKEEMEALSRRRLEERRRLRRAQQMVRNLTDETRRLDDKQALLDAVESAAGAQVCGKAKV</sequence>
<keyword evidence="1" id="KW-0175">Coiled coil</keyword>
<dbReference type="AlphaFoldDB" id="A0A1I3WAV4"/>
<evidence type="ECO:0000313" key="3">
    <source>
        <dbReference type="Proteomes" id="UP000198755"/>
    </source>
</evidence>
<proteinExistence type="predicted"/>
<feature type="coiled-coil region" evidence="1">
    <location>
        <begin position="58"/>
        <end position="113"/>
    </location>
</feature>
<accession>A0A1I3WAV4</accession>
<evidence type="ECO:0000313" key="2">
    <source>
        <dbReference type="EMBL" id="SFK04530.1"/>
    </source>
</evidence>
<dbReference type="OrthoDB" id="8452177at2"/>
<gene>
    <name evidence="2" type="ORF">SAMN05444581_101470</name>
</gene>
<evidence type="ECO:0000256" key="1">
    <source>
        <dbReference type="SAM" id="Coils"/>
    </source>
</evidence>
<dbReference type="RefSeq" id="WP_139223478.1">
    <property type="nucleotide sequence ID" value="NZ_FOSN01000001.1"/>
</dbReference>
<name>A0A1I3WAV4_9HYPH</name>
<evidence type="ECO:0008006" key="4">
    <source>
        <dbReference type="Google" id="ProtNLM"/>
    </source>
</evidence>
<organism evidence="2 3">
    <name type="scientific">Methylocapsa palsarum</name>
    <dbReference type="NCBI Taxonomy" id="1612308"/>
    <lineage>
        <taxon>Bacteria</taxon>
        <taxon>Pseudomonadati</taxon>
        <taxon>Pseudomonadota</taxon>
        <taxon>Alphaproteobacteria</taxon>
        <taxon>Hyphomicrobiales</taxon>
        <taxon>Beijerinckiaceae</taxon>
        <taxon>Methylocapsa</taxon>
    </lineage>
</organism>
<dbReference type="Proteomes" id="UP000198755">
    <property type="component" value="Unassembled WGS sequence"/>
</dbReference>
<protein>
    <recommendedName>
        <fullName evidence="4">Flagellar FliJ protein</fullName>
    </recommendedName>
</protein>